<accession>A0ABC8RZD5</accession>
<name>A0ABC8RZD5_9AQUA</name>
<keyword evidence="2" id="KW-1185">Reference proteome</keyword>
<dbReference type="PROSITE" id="PS51257">
    <property type="entry name" value="PROKAR_LIPOPROTEIN"/>
    <property type="match status" value="1"/>
</dbReference>
<feature type="non-terminal residue" evidence="1">
    <location>
        <position position="65"/>
    </location>
</feature>
<dbReference type="Proteomes" id="UP001642360">
    <property type="component" value="Unassembled WGS sequence"/>
</dbReference>
<gene>
    <name evidence="1" type="ORF">ILEXP_LOCUS18496</name>
</gene>
<proteinExistence type="predicted"/>
<dbReference type="EMBL" id="CAUOFW020002025">
    <property type="protein sequence ID" value="CAK9150348.1"/>
    <property type="molecule type" value="Genomic_DNA"/>
</dbReference>
<evidence type="ECO:0000313" key="2">
    <source>
        <dbReference type="Proteomes" id="UP001642360"/>
    </source>
</evidence>
<evidence type="ECO:0000313" key="1">
    <source>
        <dbReference type="EMBL" id="CAK9150348.1"/>
    </source>
</evidence>
<comment type="caution">
    <text evidence="1">The sequence shown here is derived from an EMBL/GenBank/DDBJ whole genome shotgun (WGS) entry which is preliminary data.</text>
</comment>
<organism evidence="1 2">
    <name type="scientific">Ilex paraguariensis</name>
    <name type="common">yerba mate</name>
    <dbReference type="NCBI Taxonomy" id="185542"/>
    <lineage>
        <taxon>Eukaryota</taxon>
        <taxon>Viridiplantae</taxon>
        <taxon>Streptophyta</taxon>
        <taxon>Embryophyta</taxon>
        <taxon>Tracheophyta</taxon>
        <taxon>Spermatophyta</taxon>
        <taxon>Magnoliopsida</taxon>
        <taxon>eudicotyledons</taxon>
        <taxon>Gunneridae</taxon>
        <taxon>Pentapetalae</taxon>
        <taxon>asterids</taxon>
        <taxon>campanulids</taxon>
        <taxon>Aquifoliales</taxon>
        <taxon>Aquifoliaceae</taxon>
        <taxon>Ilex</taxon>
    </lineage>
</organism>
<reference evidence="1 2" key="1">
    <citation type="submission" date="2024-02" db="EMBL/GenBank/DDBJ databases">
        <authorList>
            <person name="Vignale AGUSTIN F."/>
            <person name="Sosa J E."/>
            <person name="Modenutti C."/>
        </authorList>
    </citation>
    <scope>NUCLEOTIDE SEQUENCE [LARGE SCALE GENOMIC DNA]</scope>
</reference>
<sequence length="65" mass="6894">MIVRGGGVVSIHRRIAPPSSSWCGCGGMLLSFVVVCGAVKDQRLGTLINEEERIQPLESGLDQIG</sequence>
<dbReference type="AlphaFoldDB" id="A0ABC8RZD5"/>
<protein>
    <submittedName>
        <fullName evidence="1">Uncharacterized protein</fullName>
    </submittedName>
</protein>